<accession>A0A369JQC0</accession>
<evidence type="ECO:0000256" key="1">
    <source>
        <dbReference type="SAM" id="MobiDB-lite"/>
    </source>
</evidence>
<evidence type="ECO:0000313" key="2">
    <source>
        <dbReference type="EMBL" id="RDB24451.1"/>
    </source>
</evidence>
<dbReference type="InParanoid" id="A0A369JQC0"/>
<reference evidence="2" key="1">
    <citation type="submission" date="2018-04" db="EMBL/GenBank/DDBJ databases">
        <title>Whole genome sequencing of Hypsizygus marmoreus.</title>
        <authorList>
            <person name="Choi I.-G."/>
            <person name="Min B."/>
            <person name="Kim J.-G."/>
            <person name="Kim S."/>
            <person name="Oh Y.-L."/>
            <person name="Kong W.-S."/>
            <person name="Park H."/>
            <person name="Jeong J."/>
            <person name="Song E.-S."/>
        </authorList>
    </citation>
    <scope>NUCLEOTIDE SEQUENCE [LARGE SCALE GENOMIC DNA]</scope>
    <source>
        <strain evidence="2">51987-8</strain>
    </source>
</reference>
<feature type="compositionally biased region" description="Acidic residues" evidence="1">
    <location>
        <begin position="365"/>
        <end position="381"/>
    </location>
</feature>
<sequence length="468" mass="52457">MAYDLWLPVNCIIMPPAKRNRCKQQKKSGRTTWVKGTKLVFLEARKDEFLAAHEAGHDAAGRFYTKVACLWLLKYGYDLPLAEDIEADVPDPTDDLANAPLDFDGLDAEEDERRTKVFKVLKNKLGQWYRHRFKVATTSTDGVKEILNSMHDMSATRPRKPYAVDYYSSKYYEKRVKAKFDDLWNQSSFRPTARIAMCRDFTARCWEEEPQEFRESVEKELEEEYQQALQEYRNGKAWLPQSAEEYDRAMEDSPQMLIPFADAISQRLGVYVAVLMVGPTREGRIGLRSIHSTTVGSCIHKTWPEADPDGFFMVERSITAYGSRFFSKQQCEARRCDPQAGSPGSIDKEDEGVENRRGDGGREDDKDDGSDMDLDEPDTEDGALASRIGVSPPQPTNAVLSYAGHGATSGEFPSITAIPPPPVTQNRTSTSQNLPVVHTSPPTSPTSAQTPNPTHAANSVLPTVENSP</sequence>
<name>A0A369JQC0_HYPMA</name>
<feature type="compositionally biased region" description="Polar residues" evidence="1">
    <location>
        <begin position="424"/>
        <end position="434"/>
    </location>
</feature>
<feature type="compositionally biased region" description="Polar residues" evidence="1">
    <location>
        <begin position="455"/>
        <end position="468"/>
    </location>
</feature>
<protein>
    <submittedName>
        <fullName evidence="2">Uncharacterized protein</fullName>
    </submittedName>
</protein>
<dbReference type="Proteomes" id="UP000076154">
    <property type="component" value="Unassembled WGS sequence"/>
</dbReference>
<proteinExistence type="predicted"/>
<gene>
    <name evidence="2" type="ORF">Hypma_008435</name>
</gene>
<feature type="non-terminal residue" evidence="2">
    <location>
        <position position="468"/>
    </location>
</feature>
<organism evidence="2 3">
    <name type="scientific">Hypsizygus marmoreus</name>
    <name type="common">White beech mushroom</name>
    <name type="synonym">Agaricus marmoreus</name>
    <dbReference type="NCBI Taxonomy" id="39966"/>
    <lineage>
        <taxon>Eukaryota</taxon>
        <taxon>Fungi</taxon>
        <taxon>Dikarya</taxon>
        <taxon>Basidiomycota</taxon>
        <taxon>Agaricomycotina</taxon>
        <taxon>Agaricomycetes</taxon>
        <taxon>Agaricomycetidae</taxon>
        <taxon>Agaricales</taxon>
        <taxon>Tricholomatineae</taxon>
        <taxon>Lyophyllaceae</taxon>
        <taxon>Hypsizygus</taxon>
    </lineage>
</organism>
<feature type="region of interest" description="Disordered" evidence="1">
    <location>
        <begin position="334"/>
        <end position="468"/>
    </location>
</feature>
<comment type="caution">
    <text evidence="2">The sequence shown here is derived from an EMBL/GenBank/DDBJ whole genome shotgun (WGS) entry which is preliminary data.</text>
</comment>
<dbReference type="AlphaFoldDB" id="A0A369JQC0"/>
<keyword evidence="3" id="KW-1185">Reference proteome</keyword>
<feature type="compositionally biased region" description="Low complexity" evidence="1">
    <location>
        <begin position="439"/>
        <end position="454"/>
    </location>
</feature>
<dbReference type="EMBL" id="LUEZ02000044">
    <property type="protein sequence ID" value="RDB24451.1"/>
    <property type="molecule type" value="Genomic_DNA"/>
</dbReference>
<feature type="compositionally biased region" description="Basic and acidic residues" evidence="1">
    <location>
        <begin position="353"/>
        <end position="364"/>
    </location>
</feature>
<dbReference type="OrthoDB" id="2980832at2759"/>
<evidence type="ECO:0000313" key="3">
    <source>
        <dbReference type="Proteomes" id="UP000076154"/>
    </source>
</evidence>